<reference evidence="1" key="1">
    <citation type="journal article" date="2023" name="Mol. Phylogenet. Evol.">
        <title>Genome-scale phylogeny and comparative genomics of the fungal order Sordariales.</title>
        <authorList>
            <person name="Hensen N."/>
            <person name="Bonometti L."/>
            <person name="Westerberg I."/>
            <person name="Brannstrom I.O."/>
            <person name="Guillou S."/>
            <person name="Cros-Aarteil S."/>
            <person name="Calhoun S."/>
            <person name="Haridas S."/>
            <person name="Kuo A."/>
            <person name="Mondo S."/>
            <person name="Pangilinan J."/>
            <person name="Riley R."/>
            <person name="LaButti K."/>
            <person name="Andreopoulos B."/>
            <person name="Lipzen A."/>
            <person name="Chen C."/>
            <person name="Yan M."/>
            <person name="Daum C."/>
            <person name="Ng V."/>
            <person name="Clum A."/>
            <person name="Steindorff A."/>
            <person name="Ohm R.A."/>
            <person name="Martin F."/>
            <person name="Silar P."/>
            <person name="Natvig D.O."/>
            <person name="Lalanne C."/>
            <person name="Gautier V."/>
            <person name="Ament-Velasquez S.L."/>
            <person name="Kruys A."/>
            <person name="Hutchinson M.I."/>
            <person name="Powell A.J."/>
            <person name="Barry K."/>
            <person name="Miller A.N."/>
            <person name="Grigoriev I.V."/>
            <person name="Debuchy R."/>
            <person name="Gladieux P."/>
            <person name="Hiltunen Thoren M."/>
            <person name="Johannesson H."/>
        </authorList>
    </citation>
    <scope>NUCLEOTIDE SEQUENCE</scope>
    <source>
        <strain evidence="1">CBS 123565</strain>
    </source>
</reference>
<comment type="caution">
    <text evidence="1">The sequence shown here is derived from an EMBL/GenBank/DDBJ whole genome shotgun (WGS) entry which is preliminary data.</text>
</comment>
<protein>
    <submittedName>
        <fullName evidence="1">Uncharacterized protein</fullName>
    </submittedName>
</protein>
<dbReference type="AlphaFoldDB" id="A0AAN6UEL1"/>
<accession>A0AAN6UEL1</accession>
<organism evidence="1 2">
    <name type="scientific">Trichocladium antarcticum</name>
    <dbReference type="NCBI Taxonomy" id="1450529"/>
    <lineage>
        <taxon>Eukaryota</taxon>
        <taxon>Fungi</taxon>
        <taxon>Dikarya</taxon>
        <taxon>Ascomycota</taxon>
        <taxon>Pezizomycotina</taxon>
        <taxon>Sordariomycetes</taxon>
        <taxon>Sordariomycetidae</taxon>
        <taxon>Sordariales</taxon>
        <taxon>Chaetomiaceae</taxon>
        <taxon>Trichocladium</taxon>
    </lineage>
</organism>
<dbReference type="EMBL" id="MU853425">
    <property type="protein sequence ID" value="KAK4131344.1"/>
    <property type="molecule type" value="Genomic_DNA"/>
</dbReference>
<gene>
    <name evidence="1" type="ORF">BT67DRAFT_158073</name>
</gene>
<keyword evidence="2" id="KW-1185">Reference proteome</keyword>
<reference evidence="1" key="2">
    <citation type="submission" date="2023-05" db="EMBL/GenBank/DDBJ databases">
        <authorList>
            <consortium name="Lawrence Berkeley National Laboratory"/>
            <person name="Steindorff A."/>
            <person name="Hensen N."/>
            <person name="Bonometti L."/>
            <person name="Westerberg I."/>
            <person name="Brannstrom I.O."/>
            <person name="Guillou S."/>
            <person name="Cros-Aarteil S."/>
            <person name="Calhoun S."/>
            <person name="Haridas S."/>
            <person name="Kuo A."/>
            <person name="Mondo S."/>
            <person name="Pangilinan J."/>
            <person name="Riley R."/>
            <person name="Labutti K."/>
            <person name="Andreopoulos B."/>
            <person name="Lipzen A."/>
            <person name="Chen C."/>
            <person name="Yanf M."/>
            <person name="Daum C."/>
            <person name="Ng V."/>
            <person name="Clum A."/>
            <person name="Ohm R."/>
            <person name="Martin F."/>
            <person name="Silar P."/>
            <person name="Natvig D."/>
            <person name="Lalanne C."/>
            <person name="Gautier V."/>
            <person name="Ament-Velasquez S.L."/>
            <person name="Kruys A."/>
            <person name="Hutchinson M.I."/>
            <person name="Powell A.J."/>
            <person name="Barry K."/>
            <person name="Miller A.N."/>
            <person name="Grigoriev I.V."/>
            <person name="Debuchy R."/>
            <person name="Gladieux P."/>
            <person name="Thoren M.H."/>
            <person name="Johannesson H."/>
        </authorList>
    </citation>
    <scope>NUCLEOTIDE SEQUENCE</scope>
    <source>
        <strain evidence="1">CBS 123565</strain>
    </source>
</reference>
<sequence>MLYFRIPSVPRLSRLFTSSLTSLESCLDHGRLLGCVLTRYEVFRVSSLTPSLSLACWDITMGRWGLRIWRSGLPMTARIQFSGAAGVPCALGSVRIWTHQARRLCHKPWQALWPLAPSWESASLAMESTGRAYLH</sequence>
<evidence type="ECO:0000313" key="2">
    <source>
        <dbReference type="Proteomes" id="UP001304895"/>
    </source>
</evidence>
<name>A0AAN6UEL1_9PEZI</name>
<evidence type="ECO:0000313" key="1">
    <source>
        <dbReference type="EMBL" id="KAK4131344.1"/>
    </source>
</evidence>
<dbReference type="Proteomes" id="UP001304895">
    <property type="component" value="Unassembled WGS sequence"/>
</dbReference>
<proteinExistence type="predicted"/>